<keyword evidence="1" id="KW-0812">Transmembrane</keyword>
<dbReference type="Proteomes" id="UP001162131">
    <property type="component" value="Unassembled WGS sequence"/>
</dbReference>
<feature type="transmembrane region" description="Helical" evidence="1">
    <location>
        <begin position="93"/>
        <end position="110"/>
    </location>
</feature>
<evidence type="ECO:0000313" key="2">
    <source>
        <dbReference type="EMBL" id="CAG9310485.1"/>
    </source>
</evidence>
<proteinExistence type="predicted"/>
<gene>
    <name evidence="2" type="ORF">BSTOLATCC_MIC1329</name>
</gene>
<feature type="transmembrane region" description="Helical" evidence="1">
    <location>
        <begin position="211"/>
        <end position="238"/>
    </location>
</feature>
<feature type="transmembrane region" description="Helical" evidence="1">
    <location>
        <begin position="290"/>
        <end position="310"/>
    </location>
</feature>
<dbReference type="EMBL" id="CAJZBQ010000002">
    <property type="protein sequence ID" value="CAG9310485.1"/>
    <property type="molecule type" value="Genomic_DNA"/>
</dbReference>
<comment type="caution">
    <text evidence="2">The sequence shown here is derived from an EMBL/GenBank/DDBJ whole genome shotgun (WGS) entry which is preliminary data.</text>
</comment>
<accession>A0AAU9I960</accession>
<keyword evidence="1" id="KW-0472">Membrane</keyword>
<keyword evidence="1" id="KW-1133">Transmembrane helix</keyword>
<organism evidence="2 3">
    <name type="scientific">Blepharisma stoltei</name>
    <dbReference type="NCBI Taxonomy" id="1481888"/>
    <lineage>
        <taxon>Eukaryota</taxon>
        <taxon>Sar</taxon>
        <taxon>Alveolata</taxon>
        <taxon>Ciliophora</taxon>
        <taxon>Postciliodesmatophora</taxon>
        <taxon>Heterotrichea</taxon>
        <taxon>Heterotrichida</taxon>
        <taxon>Blepharismidae</taxon>
        <taxon>Blepharisma</taxon>
    </lineage>
</organism>
<feature type="transmembrane region" description="Helical" evidence="1">
    <location>
        <begin position="147"/>
        <end position="169"/>
    </location>
</feature>
<feature type="transmembrane region" description="Helical" evidence="1">
    <location>
        <begin position="181"/>
        <end position="199"/>
    </location>
</feature>
<evidence type="ECO:0000313" key="3">
    <source>
        <dbReference type="Proteomes" id="UP001162131"/>
    </source>
</evidence>
<feature type="transmembrane region" description="Helical" evidence="1">
    <location>
        <begin position="259"/>
        <end position="278"/>
    </location>
</feature>
<keyword evidence="3" id="KW-1185">Reference proteome</keyword>
<name>A0AAU9I960_9CILI</name>
<reference evidence="2" key="1">
    <citation type="submission" date="2021-09" db="EMBL/GenBank/DDBJ databases">
        <authorList>
            <consortium name="AG Swart"/>
            <person name="Singh M."/>
            <person name="Singh A."/>
            <person name="Seah K."/>
            <person name="Emmerich C."/>
        </authorList>
    </citation>
    <scope>NUCLEOTIDE SEQUENCE</scope>
    <source>
        <strain evidence="2">ATCC30299</strain>
    </source>
</reference>
<dbReference type="AlphaFoldDB" id="A0AAU9I960"/>
<protein>
    <submittedName>
        <fullName evidence="2">Uncharacterized protein</fullName>
    </submittedName>
</protein>
<sequence length="345" mass="41081">MIIWLVLLSLIFLDLFYTLRYLKPYKNQENIAYAWFLLFFLNYIPLVLFEAYQTEISLYLKSLGFEFVDNANTVSFLRSLWSWFINFLQWSSLFYRYSFWTSGFISLAIIYDCSHDLWAYFSCLIGMTNPFFFLLSNVSVSNNDEYFILYGINIGIFILTFLKLNYSSIRTKGTSRIMDKYLYLIIVTTMFALKRIFFYDIDIFDISYYLFVFYFSFGLLYLLMAYYSISYGTTLFYFSILWARLQENRQRHFNIGENAWKIFSAYALIAFFTYSMFLTYKLVENLWGEFWSLKEIMFIIAAGGIGYVLVYPKDENNDNLTQGLSNSISIYCQICVLRGIFSLVN</sequence>
<evidence type="ECO:0000256" key="1">
    <source>
        <dbReference type="SAM" id="Phobius"/>
    </source>
</evidence>
<feature type="transmembrane region" description="Helical" evidence="1">
    <location>
        <begin position="117"/>
        <end position="135"/>
    </location>
</feature>
<feature type="transmembrane region" description="Helical" evidence="1">
    <location>
        <begin position="34"/>
        <end position="51"/>
    </location>
</feature>